<dbReference type="EMBL" id="MN739530">
    <property type="protein sequence ID" value="QHT10967.1"/>
    <property type="molecule type" value="Genomic_DNA"/>
</dbReference>
<proteinExistence type="predicted"/>
<evidence type="ECO:0000313" key="1">
    <source>
        <dbReference type="EMBL" id="QHT10967.1"/>
    </source>
</evidence>
<sequence length="112" mass="12396">MATALNTSTYDLLNSQIQAILKTYAQTALITIYSDADGNNVVTDSHGPIKDRQAMSVSYTKSYLGADGTPTSPYLEIFFLDGSTFTEIFKTVDNEHEFWYTLSTGTIKTLSF</sequence>
<protein>
    <submittedName>
        <fullName evidence="1">Uncharacterized protein</fullName>
    </submittedName>
</protein>
<organism evidence="1">
    <name type="scientific">viral metagenome</name>
    <dbReference type="NCBI Taxonomy" id="1070528"/>
    <lineage>
        <taxon>unclassified sequences</taxon>
        <taxon>metagenomes</taxon>
        <taxon>organismal metagenomes</taxon>
    </lineage>
</organism>
<name>A0A6C0D374_9ZZZZ</name>
<accession>A0A6C0D374</accession>
<reference evidence="1" key="1">
    <citation type="journal article" date="2020" name="Nature">
        <title>Giant virus diversity and host interactions through global metagenomics.</title>
        <authorList>
            <person name="Schulz F."/>
            <person name="Roux S."/>
            <person name="Paez-Espino D."/>
            <person name="Jungbluth S."/>
            <person name="Walsh D.A."/>
            <person name="Denef V.J."/>
            <person name="McMahon K.D."/>
            <person name="Konstantinidis K.T."/>
            <person name="Eloe-Fadrosh E.A."/>
            <person name="Kyrpides N.C."/>
            <person name="Woyke T."/>
        </authorList>
    </citation>
    <scope>NUCLEOTIDE SEQUENCE</scope>
    <source>
        <strain evidence="1">GVMAG-M-3300023174-111</strain>
    </source>
</reference>
<dbReference type="AlphaFoldDB" id="A0A6C0D374"/>